<dbReference type="InterPro" id="IPR005821">
    <property type="entry name" value="Ion_trans_dom"/>
</dbReference>
<protein>
    <recommendedName>
        <fullName evidence="10">Cyclic nucleotide-binding domain-containing protein</fullName>
    </recommendedName>
</protein>
<evidence type="ECO:0000259" key="10">
    <source>
        <dbReference type="PROSITE" id="PS50042"/>
    </source>
</evidence>
<keyword evidence="12" id="KW-1185">Reference proteome</keyword>
<dbReference type="AlphaFoldDB" id="A0AAD1XZZ8"/>
<dbReference type="PROSITE" id="PS50042">
    <property type="entry name" value="CNMP_BINDING_3"/>
    <property type="match status" value="1"/>
</dbReference>
<dbReference type="SUPFAM" id="SSF81324">
    <property type="entry name" value="Voltage-gated potassium channels"/>
    <property type="match status" value="1"/>
</dbReference>
<reference evidence="11" key="1">
    <citation type="submission" date="2023-07" db="EMBL/GenBank/DDBJ databases">
        <authorList>
            <consortium name="AG Swart"/>
            <person name="Singh M."/>
            <person name="Singh A."/>
            <person name="Seah K."/>
            <person name="Emmerich C."/>
        </authorList>
    </citation>
    <scope>NUCLEOTIDE SEQUENCE</scope>
    <source>
        <strain evidence="11">DP1</strain>
    </source>
</reference>
<organism evidence="11 12">
    <name type="scientific">Euplotes crassus</name>
    <dbReference type="NCBI Taxonomy" id="5936"/>
    <lineage>
        <taxon>Eukaryota</taxon>
        <taxon>Sar</taxon>
        <taxon>Alveolata</taxon>
        <taxon>Ciliophora</taxon>
        <taxon>Intramacronucleata</taxon>
        <taxon>Spirotrichea</taxon>
        <taxon>Hypotrichia</taxon>
        <taxon>Euplotida</taxon>
        <taxon>Euplotidae</taxon>
        <taxon>Moneuplotes</taxon>
    </lineage>
</organism>
<dbReference type="EMBL" id="CAMPGE010023194">
    <property type="protein sequence ID" value="CAI2381160.1"/>
    <property type="molecule type" value="Genomic_DNA"/>
</dbReference>
<evidence type="ECO:0000256" key="2">
    <source>
        <dbReference type="ARBA" id="ARBA00022448"/>
    </source>
</evidence>
<dbReference type="PANTHER" id="PTHR47823:SF9">
    <property type="entry name" value="CHROMOSOME UNDETERMINED SCAFFOLD_10, WHOLE GENOME SHOTGUN SEQUENCE"/>
    <property type="match status" value="1"/>
</dbReference>
<dbReference type="SMART" id="SM00100">
    <property type="entry name" value="cNMP"/>
    <property type="match status" value="1"/>
</dbReference>
<keyword evidence="4 9" id="KW-1133">Transmembrane helix</keyword>
<keyword evidence="2" id="KW-0813">Transport</keyword>
<accession>A0AAD1XZZ8</accession>
<feature type="domain" description="Cyclic nucleotide-binding" evidence="10">
    <location>
        <begin position="547"/>
        <end position="657"/>
    </location>
</feature>
<dbReference type="Gene3D" id="1.10.287.70">
    <property type="match status" value="1"/>
</dbReference>
<feature type="transmembrane region" description="Helical" evidence="9">
    <location>
        <begin position="445"/>
        <end position="469"/>
    </location>
</feature>
<keyword evidence="6 9" id="KW-0472">Membrane</keyword>
<dbReference type="SUPFAM" id="SSF51206">
    <property type="entry name" value="cAMP-binding domain-like"/>
    <property type="match status" value="1"/>
</dbReference>
<evidence type="ECO:0000256" key="1">
    <source>
        <dbReference type="ARBA" id="ARBA00004141"/>
    </source>
</evidence>
<feature type="transmembrane region" description="Helical" evidence="9">
    <location>
        <begin position="256"/>
        <end position="279"/>
    </location>
</feature>
<dbReference type="CDD" id="cd00038">
    <property type="entry name" value="CAP_ED"/>
    <property type="match status" value="1"/>
</dbReference>
<dbReference type="GO" id="GO:0016020">
    <property type="term" value="C:membrane"/>
    <property type="evidence" value="ECO:0007669"/>
    <property type="project" value="UniProtKB-SubCell"/>
</dbReference>
<dbReference type="InterPro" id="IPR003938">
    <property type="entry name" value="K_chnl_volt-dep_EAG/ELK/ERG"/>
</dbReference>
<evidence type="ECO:0000256" key="4">
    <source>
        <dbReference type="ARBA" id="ARBA00022989"/>
    </source>
</evidence>
<name>A0AAD1XZZ8_EUPCR</name>
<keyword evidence="5" id="KW-0406">Ion transport</keyword>
<dbReference type="FunFam" id="1.10.287.70:FF:000123">
    <property type="entry name" value="Potassium channel KAT3"/>
    <property type="match status" value="1"/>
</dbReference>
<dbReference type="InterPro" id="IPR014710">
    <property type="entry name" value="RmlC-like_jellyroll"/>
</dbReference>
<evidence type="ECO:0000256" key="7">
    <source>
        <dbReference type="ARBA" id="ARBA00023303"/>
    </source>
</evidence>
<proteinExistence type="predicted"/>
<dbReference type="Proteomes" id="UP001295684">
    <property type="component" value="Unassembled WGS sequence"/>
</dbReference>
<evidence type="ECO:0000256" key="8">
    <source>
        <dbReference type="SAM" id="Coils"/>
    </source>
</evidence>
<evidence type="ECO:0000256" key="5">
    <source>
        <dbReference type="ARBA" id="ARBA00023065"/>
    </source>
</evidence>
<evidence type="ECO:0000313" key="11">
    <source>
        <dbReference type="EMBL" id="CAI2381160.1"/>
    </source>
</evidence>
<feature type="transmembrane region" description="Helical" evidence="9">
    <location>
        <begin position="228"/>
        <end position="250"/>
    </location>
</feature>
<evidence type="ECO:0000256" key="9">
    <source>
        <dbReference type="SAM" id="Phobius"/>
    </source>
</evidence>
<keyword evidence="8" id="KW-0175">Coiled coil</keyword>
<comment type="caution">
    <text evidence="11">The sequence shown here is derived from an EMBL/GenBank/DDBJ whole genome shotgun (WGS) entry which is preliminary data.</text>
</comment>
<dbReference type="Pfam" id="PF00027">
    <property type="entry name" value="cNMP_binding"/>
    <property type="match status" value="1"/>
</dbReference>
<dbReference type="GO" id="GO:0005249">
    <property type="term" value="F:voltage-gated potassium channel activity"/>
    <property type="evidence" value="ECO:0007669"/>
    <property type="project" value="InterPro"/>
</dbReference>
<feature type="transmembrane region" description="Helical" evidence="9">
    <location>
        <begin position="300"/>
        <end position="319"/>
    </location>
</feature>
<comment type="subcellular location">
    <subcellularLocation>
        <location evidence="1">Membrane</location>
        <topology evidence="1">Multi-pass membrane protein</topology>
    </subcellularLocation>
</comment>
<evidence type="ECO:0000256" key="6">
    <source>
        <dbReference type="ARBA" id="ARBA00023136"/>
    </source>
</evidence>
<feature type="transmembrane region" description="Helical" evidence="9">
    <location>
        <begin position="416"/>
        <end position="433"/>
    </location>
</feature>
<evidence type="ECO:0000313" key="12">
    <source>
        <dbReference type="Proteomes" id="UP001295684"/>
    </source>
</evidence>
<dbReference type="Pfam" id="PF00520">
    <property type="entry name" value="Ion_trans"/>
    <property type="match status" value="1"/>
</dbReference>
<dbReference type="PANTHER" id="PTHR47823">
    <property type="entry name" value="ION_TRANS DOMAIN-CONTAINING PROTEIN"/>
    <property type="match status" value="1"/>
</dbReference>
<dbReference type="PRINTS" id="PR01463">
    <property type="entry name" value="EAGCHANLFMLY"/>
</dbReference>
<sequence>MNCFLCSPKAKLDVPISCSPYILDLSFESLGNLNVIESQDEQKCDSHRSSNGGLKLPDIREIRRKSANPFFMPSSNDILAHNEVKEKGKDTNFLVAQNLDSGPLFNDGDKKYRKSFNVNQADYKLEKNEPEKENEDEVFAQPKKRIKDIIEEVESKNKDNKDNKIVQDENIKAINEAFGDQNIEDEETSDPGTRDYDIKYNFKKGETLKNIYGIKYFLIFPDMKPKQYWDLTITLLVIISGILTPLRLAFVENEDSFSWLLLDTVIDLFFLADIIINFFTVYTNRSEDFVVSRKLIALNYLRGWFIIDFIAIIPVNYFYDPKQGVNDLARLARLVRLYKLVKLFRIVKQGGKIKKYAADALKLNMVKERILTFILFLTITCHVLSCMWYFSASWDDFSPDTWVAKTNYQDESDLRKYIYCFYFTTTIITTVGYGDMPITTSLEKIIAIGMIIVGVITFSFSLGSLMSVLENVDNSEAKFKEKYYELNSIKKKYNIPQALYNKLYKSLRFKISKDESNLYNFIETFPVKIRTELTLKINREIFSRIPYFKGKDEHFLAMAAELFKNSRRNIYKDEYLFSEDNPVYEIFFLLTGKAGYVVSDEGVAIIFCEIHPGNLFGELDFFNSGAQDTTFEKRKFSVKALADSEVIGLSKISLHELANAYPKYVDEIFEYANYRLKKLLAEKRDAMKQLHKETKKRKKEVGKKKAGILRPKTLHLEEYQEYNEDDKERLDREEISIQMKNLQDKDVKQSYGDKTKNLKEKAKIYFSGVNKVWKGIKKHQEMNKSKTDILFEHIRELAQQKREKDRVARENSKENKFKLMMEKKKRAKEILMELKEYKISPKDHIEFENKVADLYQKYKDYQPKRWKSIIETDIYIQRKMALHNPSDIILKDVIDQQHMYYSE</sequence>
<keyword evidence="7" id="KW-0407">Ion channel</keyword>
<dbReference type="InterPro" id="IPR018490">
    <property type="entry name" value="cNMP-bd_dom_sf"/>
</dbReference>
<dbReference type="Gene3D" id="2.60.120.10">
    <property type="entry name" value="Jelly Rolls"/>
    <property type="match status" value="1"/>
</dbReference>
<keyword evidence="3 9" id="KW-0812">Transmembrane</keyword>
<dbReference type="InterPro" id="IPR000595">
    <property type="entry name" value="cNMP-bd_dom"/>
</dbReference>
<gene>
    <name evidence="11" type="ORF">ECRASSUSDP1_LOCUS22607</name>
</gene>
<feature type="coiled-coil region" evidence="8">
    <location>
        <begin position="676"/>
        <end position="736"/>
    </location>
</feature>
<feature type="transmembrane region" description="Helical" evidence="9">
    <location>
        <begin position="370"/>
        <end position="390"/>
    </location>
</feature>
<evidence type="ECO:0000256" key="3">
    <source>
        <dbReference type="ARBA" id="ARBA00022692"/>
    </source>
</evidence>